<keyword evidence="12 19" id="KW-0418">Kinase</keyword>
<evidence type="ECO:0000256" key="11">
    <source>
        <dbReference type="ARBA" id="ARBA00022741"/>
    </source>
</evidence>
<evidence type="ECO:0000256" key="7">
    <source>
        <dbReference type="ARBA" id="ARBA00022553"/>
    </source>
</evidence>
<evidence type="ECO:0000256" key="3">
    <source>
        <dbReference type="ARBA" id="ARBA00012438"/>
    </source>
</evidence>
<dbReference type="SMART" id="SM00091">
    <property type="entry name" value="PAS"/>
    <property type="match status" value="1"/>
</dbReference>
<dbReference type="SUPFAM" id="SSF47384">
    <property type="entry name" value="Homodimeric domain of signal transducing histidine kinase"/>
    <property type="match status" value="1"/>
</dbReference>
<evidence type="ECO:0000256" key="2">
    <source>
        <dbReference type="ARBA" id="ARBA00004429"/>
    </source>
</evidence>
<name>A0A127JNR7_9BURK</name>
<dbReference type="Pfam" id="PF13188">
    <property type="entry name" value="PAS_8"/>
    <property type="match status" value="1"/>
</dbReference>
<reference evidence="19 20" key="1">
    <citation type="journal article" date="2014" name="Int. J. Syst. Evol. Microbiol.">
        <title>Ramlibacter solisilvae sp. nov., isolated from forest soil, and emended description of the genus Ramlibacter.</title>
        <authorList>
            <person name="Lee H.J."/>
            <person name="Lee S.H."/>
            <person name="Lee S.S."/>
            <person name="Lee J.S."/>
            <person name="Kim Y."/>
            <person name="Kim S.C."/>
            <person name="Jeon C.O."/>
        </authorList>
    </citation>
    <scope>NUCLEOTIDE SEQUENCE [LARGE SCALE GENOMIC DNA]</scope>
    <source>
        <strain evidence="19 20">5-10</strain>
    </source>
</reference>
<dbReference type="SUPFAM" id="SSF55785">
    <property type="entry name" value="PYP-like sensor domain (PAS domain)"/>
    <property type="match status" value="1"/>
</dbReference>
<dbReference type="EMBL" id="CP010951">
    <property type="protein sequence ID" value="AMO21638.1"/>
    <property type="molecule type" value="Genomic_DNA"/>
</dbReference>
<protein>
    <recommendedName>
        <fullName evidence="4">Phosphate regulon sensor protein PhoR</fullName>
        <ecNumber evidence="3">2.7.13.3</ecNumber>
    </recommendedName>
</protein>
<dbReference type="FunFam" id="1.10.287.130:FF:000001">
    <property type="entry name" value="Two-component sensor histidine kinase"/>
    <property type="match status" value="1"/>
</dbReference>
<keyword evidence="14" id="KW-1133">Transmembrane helix</keyword>
<evidence type="ECO:0000256" key="1">
    <source>
        <dbReference type="ARBA" id="ARBA00000085"/>
    </source>
</evidence>
<dbReference type="Gene3D" id="1.10.287.130">
    <property type="match status" value="1"/>
</dbReference>
<dbReference type="EC" id="2.7.13.3" evidence="3"/>
<keyword evidence="8" id="KW-0592">Phosphate transport</keyword>
<keyword evidence="10" id="KW-0812">Transmembrane</keyword>
<accession>A0A127JNR7</accession>
<feature type="domain" description="Histidine kinase" evidence="18">
    <location>
        <begin position="210"/>
        <end position="431"/>
    </location>
</feature>
<keyword evidence="7" id="KW-0597">Phosphoprotein</keyword>
<evidence type="ECO:0000256" key="8">
    <source>
        <dbReference type="ARBA" id="ARBA00022592"/>
    </source>
</evidence>
<evidence type="ECO:0000256" key="4">
    <source>
        <dbReference type="ARBA" id="ARBA00019665"/>
    </source>
</evidence>
<dbReference type="InterPro" id="IPR003594">
    <property type="entry name" value="HATPase_dom"/>
</dbReference>
<organism evidence="19 20">
    <name type="scientific">Ramlibacter tataouinensis</name>
    <dbReference type="NCBI Taxonomy" id="94132"/>
    <lineage>
        <taxon>Bacteria</taxon>
        <taxon>Pseudomonadati</taxon>
        <taxon>Pseudomonadota</taxon>
        <taxon>Betaproteobacteria</taxon>
        <taxon>Burkholderiales</taxon>
        <taxon>Comamonadaceae</taxon>
        <taxon>Ramlibacter</taxon>
    </lineage>
</organism>
<dbReference type="PROSITE" id="PS50109">
    <property type="entry name" value="HIS_KIN"/>
    <property type="match status" value="1"/>
</dbReference>
<dbReference type="CDD" id="cd00130">
    <property type="entry name" value="PAS"/>
    <property type="match status" value="1"/>
</dbReference>
<evidence type="ECO:0000256" key="12">
    <source>
        <dbReference type="ARBA" id="ARBA00022777"/>
    </source>
</evidence>
<dbReference type="FunFam" id="3.30.565.10:FF:000006">
    <property type="entry name" value="Sensor histidine kinase WalK"/>
    <property type="match status" value="1"/>
</dbReference>
<dbReference type="AlphaFoldDB" id="A0A127JNR7"/>
<dbReference type="GO" id="GO:0016036">
    <property type="term" value="P:cellular response to phosphate starvation"/>
    <property type="evidence" value="ECO:0007669"/>
    <property type="project" value="TreeGrafter"/>
</dbReference>
<dbReference type="GO" id="GO:0004721">
    <property type="term" value="F:phosphoprotein phosphatase activity"/>
    <property type="evidence" value="ECO:0007669"/>
    <property type="project" value="TreeGrafter"/>
</dbReference>
<dbReference type="InterPro" id="IPR035965">
    <property type="entry name" value="PAS-like_dom_sf"/>
</dbReference>
<sequence length="451" mass="49057">MGIALLLFACAAASAAVAFVAGPAYAPAGALLVLLVKWLVDRAHLRRLMDALRDDAVSALPARSRSVWGEIAHRVARLLRDRDERLRESQARLQEFLVALENSPNGVVLLDENGRIEWCNQTAAGHFGFDAQRDQLQYVGNLVRDPAFAAYLASWNYAREVVLSMSRPGGAPLKLSVQAHPYAGSRRLILSRDVTAMEQAEAMRRDFVANVSHEIRTPLTVLAGFVETMQTLALEPGERARYLQLMSQQAQRMQTLVNDLLALSRLEGSPPPGVGEWLPLRTLVAPCEEEARSLSRVLAPQRPHELVFAPLPALEVSGSPGELQSAISNLLSNAVRYTPPGGSIDIKWQRRPDGRLELAVRDSGPGIAPEHLLRLTERFYRVDRSRSRETGGTGLGLAIVKHVVQRHGAELKIESTPGAGSTFSIMLPASRIRGDVSAGAGARPATESLPG</sequence>
<keyword evidence="5" id="KW-0813">Transport</keyword>
<evidence type="ECO:0000313" key="19">
    <source>
        <dbReference type="EMBL" id="AMO21638.1"/>
    </source>
</evidence>
<evidence type="ECO:0000256" key="5">
    <source>
        <dbReference type="ARBA" id="ARBA00022448"/>
    </source>
</evidence>
<keyword evidence="16" id="KW-0472">Membrane</keyword>
<dbReference type="CDD" id="cd00082">
    <property type="entry name" value="HisKA"/>
    <property type="match status" value="1"/>
</dbReference>
<evidence type="ECO:0000256" key="17">
    <source>
        <dbReference type="ARBA" id="ARBA00025207"/>
    </source>
</evidence>
<evidence type="ECO:0000256" key="13">
    <source>
        <dbReference type="ARBA" id="ARBA00022840"/>
    </source>
</evidence>
<dbReference type="Proteomes" id="UP000070433">
    <property type="component" value="Chromosome"/>
</dbReference>
<dbReference type="InterPro" id="IPR000014">
    <property type="entry name" value="PAS"/>
</dbReference>
<dbReference type="GO" id="GO:0005886">
    <property type="term" value="C:plasma membrane"/>
    <property type="evidence" value="ECO:0007669"/>
    <property type="project" value="UniProtKB-SubCell"/>
</dbReference>
<dbReference type="PANTHER" id="PTHR45453">
    <property type="entry name" value="PHOSPHATE REGULON SENSOR PROTEIN PHOR"/>
    <property type="match status" value="1"/>
</dbReference>
<keyword evidence="15" id="KW-0902">Two-component regulatory system</keyword>
<evidence type="ECO:0000313" key="20">
    <source>
        <dbReference type="Proteomes" id="UP000070433"/>
    </source>
</evidence>
<dbReference type="PATRIC" id="fig|94132.3.peg.116"/>
<evidence type="ECO:0000256" key="9">
    <source>
        <dbReference type="ARBA" id="ARBA00022679"/>
    </source>
</evidence>
<gene>
    <name evidence="19" type="ORF">UC35_00575</name>
</gene>
<dbReference type="InterPro" id="IPR005467">
    <property type="entry name" value="His_kinase_dom"/>
</dbReference>
<dbReference type="Gene3D" id="3.30.565.10">
    <property type="entry name" value="Histidine kinase-like ATPase, C-terminal domain"/>
    <property type="match status" value="1"/>
</dbReference>
<dbReference type="Pfam" id="PF02518">
    <property type="entry name" value="HATPase_c"/>
    <property type="match status" value="1"/>
</dbReference>
<evidence type="ECO:0000256" key="16">
    <source>
        <dbReference type="ARBA" id="ARBA00023136"/>
    </source>
</evidence>
<dbReference type="InterPro" id="IPR036097">
    <property type="entry name" value="HisK_dim/P_sf"/>
</dbReference>
<evidence type="ECO:0000256" key="10">
    <source>
        <dbReference type="ARBA" id="ARBA00022692"/>
    </source>
</evidence>
<keyword evidence="20" id="KW-1185">Reference proteome</keyword>
<proteinExistence type="predicted"/>
<dbReference type="PRINTS" id="PR00344">
    <property type="entry name" value="BCTRLSENSOR"/>
</dbReference>
<dbReference type="Gene3D" id="3.30.450.20">
    <property type="entry name" value="PAS domain"/>
    <property type="match status" value="1"/>
</dbReference>
<dbReference type="InterPro" id="IPR036890">
    <property type="entry name" value="HATPase_C_sf"/>
</dbReference>
<dbReference type="GO" id="GO:0005524">
    <property type="term" value="F:ATP binding"/>
    <property type="evidence" value="ECO:0007669"/>
    <property type="project" value="UniProtKB-KW"/>
</dbReference>
<dbReference type="SMART" id="SM00387">
    <property type="entry name" value="HATPase_c"/>
    <property type="match status" value="1"/>
</dbReference>
<evidence type="ECO:0000256" key="6">
    <source>
        <dbReference type="ARBA" id="ARBA00022475"/>
    </source>
</evidence>
<dbReference type="InterPro" id="IPR050351">
    <property type="entry name" value="BphY/WalK/GraS-like"/>
</dbReference>
<dbReference type="GO" id="GO:0006817">
    <property type="term" value="P:phosphate ion transport"/>
    <property type="evidence" value="ECO:0007669"/>
    <property type="project" value="UniProtKB-KW"/>
</dbReference>
<dbReference type="Pfam" id="PF00512">
    <property type="entry name" value="HisKA"/>
    <property type="match status" value="1"/>
</dbReference>
<dbReference type="SUPFAM" id="SSF55874">
    <property type="entry name" value="ATPase domain of HSP90 chaperone/DNA topoisomerase II/histidine kinase"/>
    <property type="match status" value="1"/>
</dbReference>
<dbReference type="OrthoDB" id="9813151at2"/>
<keyword evidence="11" id="KW-0547">Nucleotide-binding</keyword>
<comment type="function">
    <text evidence="17">Member of the two-component regulatory system PhoR/PhoB involved in the phosphate regulon genes expression. PhoR may function as a membrane-associated protein kinase that phosphorylates PhoB in response to environmental signals.</text>
</comment>
<comment type="subcellular location">
    <subcellularLocation>
        <location evidence="2">Cell inner membrane</location>
        <topology evidence="2">Multi-pass membrane protein</topology>
    </subcellularLocation>
</comment>
<dbReference type="SMART" id="SM00388">
    <property type="entry name" value="HisKA"/>
    <property type="match status" value="1"/>
</dbReference>
<dbReference type="GO" id="GO:0000155">
    <property type="term" value="F:phosphorelay sensor kinase activity"/>
    <property type="evidence" value="ECO:0007669"/>
    <property type="project" value="InterPro"/>
</dbReference>
<evidence type="ECO:0000256" key="15">
    <source>
        <dbReference type="ARBA" id="ARBA00023012"/>
    </source>
</evidence>
<dbReference type="RefSeq" id="WP_061495083.1">
    <property type="nucleotide sequence ID" value="NZ_CP010951.1"/>
</dbReference>
<dbReference type="NCBIfam" id="TIGR02966">
    <property type="entry name" value="phoR_proteo"/>
    <property type="match status" value="1"/>
</dbReference>
<keyword evidence="13" id="KW-0067">ATP-binding</keyword>
<dbReference type="InterPro" id="IPR014310">
    <property type="entry name" value="Sig_transdc_His_kinase_PhoR"/>
</dbReference>
<dbReference type="InterPro" id="IPR004358">
    <property type="entry name" value="Sig_transdc_His_kin-like_C"/>
</dbReference>
<keyword evidence="6" id="KW-1003">Cell membrane</keyword>
<keyword evidence="9" id="KW-0808">Transferase</keyword>
<comment type="catalytic activity">
    <reaction evidence="1">
        <text>ATP + protein L-histidine = ADP + protein N-phospho-L-histidine.</text>
        <dbReference type="EC" id="2.7.13.3"/>
    </reaction>
</comment>
<dbReference type="InterPro" id="IPR003661">
    <property type="entry name" value="HisK_dim/P_dom"/>
</dbReference>
<evidence type="ECO:0000259" key="18">
    <source>
        <dbReference type="PROSITE" id="PS50109"/>
    </source>
</evidence>
<dbReference type="PANTHER" id="PTHR45453:SF1">
    <property type="entry name" value="PHOSPHATE REGULON SENSOR PROTEIN PHOR"/>
    <property type="match status" value="1"/>
</dbReference>
<evidence type="ECO:0000256" key="14">
    <source>
        <dbReference type="ARBA" id="ARBA00022989"/>
    </source>
</evidence>